<name>A0A068UY32_COFCA</name>
<sequence length="76" mass="8778">MLAIEFTSSWRNAMKSKTRGRSNGNKSTPGGEQEAVLVGQPREWRRRKVGSEIIDCHCLETDWKRRRDFGGKRSKI</sequence>
<accession>A0A068UY32</accession>
<feature type="compositionally biased region" description="Polar residues" evidence="1">
    <location>
        <begin position="1"/>
        <end position="11"/>
    </location>
</feature>
<reference evidence="3" key="1">
    <citation type="journal article" date="2014" name="Science">
        <title>The coffee genome provides insight into the convergent evolution of caffeine biosynthesis.</title>
        <authorList>
            <person name="Denoeud F."/>
            <person name="Carretero-Paulet L."/>
            <person name="Dereeper A."/>
            <person name="Droc G."/>
            <person name="Guyot R."/>
            <person name="Pietrella M."/>
            <person name="Zheng C."/>
            <person name="Alberti A."/>
            <person name="Anthony F."/>
            <person name="Aprea G."/>
            <person name="Aury J.M."/>
            <person name="Bento P."/>
            <person name="Bernard M."/>
            <person name="Bocs S."/>
            <person name="Campa C."/>
            <person name="Cenci A."/>
            <person name="Combes M.C."/>
            <person name="Crouzillat D."/>
            <person name="Da Silva C."/>
            <person name="Daddiego L."/>
            <person name="De Bellis F."/>
            <person name="Dussert S."/>
            <person name="Garsmeur O."/>
            <person name="Gayraud T."/>
            <person name="Guignon V."/>
            <person name="Jahn K."/>
            <person name="Jamilloux V."/>
            <person name="Joet T."/>
            <person name="Labadie K."/>
            <person name="Lan T."/>
            <person name="Leclercq J."/>
            <person name="Lepelley M."/>
            <person name="Leroy T."/>
            <person name="Li L.T."/>
            <person name="Librado P."/>
            <person name="Lopez L."/>
            <person name="Munoz A."/>
            <person name="Noel B."/>
            <person name="Pallavicini A."/>
            <person name="Perrotta G."/>
            <person name="Poncet V."/>
            <person name="Pot D."/>
            <person name="Priyono X."/>
            <person name="Rigoreau M."/>
            <person name="Rouard M."/>
            <person name="Rozas J."/>
            <person name="Tranchant-Dubreuil C."/>
            <person name="VanBuren R."/>
            <person name="Zhang Q."/>
            <person name="Andrade A.C."/>
            <person name="Argout X."/>
            <person name="Bertrand B."/>
            <person name="de Kochko A."/>
            <person name="Graziosi G."/>
            <person name="Henry R.J."/>
            <person name="Jayarama X."/>
            <person name="Ming R."/>
            <person name="Nagai C."/>
            <person name="Rounsley S."/>
            <person name="Sankoff D."/>
            <person name="Giuliano G."/>
            <person name="Albert V.A."/>
            <person name="Wincker P."/>
            <person name="Lashermes P."/>
        </authorList>
    </citation>
    <scope>NUCLEOTIDE SEQUENCE [LARGE SCALE GENOMIC DNA]</scope>
    <source>
        <strain evidence="3">cv. DH200-94</strain>
    </source>
</reference>
<dbReference type="AlphaFoldDB" id="A0A068UY32"/>
<dbReference type="Gramene" id="CDP12553">
    <property type="protein sequence ID" value="CDP12553"/>
    <property type="gene ID" value="GSCOC_T00036190001"/>
</dbReference>
<gene>
    <name evidence="2" type="ORF">GSCOC_T00036190001</name>
</gene>
<dbReference type="InParanoid" id="A0A068UY32"/>
<evidence type="ECO:0000313" key="3">
    <source>
        <dbReference type="Proteomes" id="UP000295252"/>
    </source>
</evidence>
<feature type="compositionally biased region" description="Polar residues" evidence="1">
    <location>
        <begin position="21"/>
        <end position="30"/>
    </location>
</feature>
<dbReference type="EMBL" id="HG739151">
    <property type="protein sequence ID" value="CDP12553.1"/>
    <property type="molecule type" value="Genomic_DNA"/>
</dbReference>
<protein>
    <submittedName>
        <fullName evidence="2">DH200=94 genomic scaffold, scaffold_67</fullName>
    </submittedName>
</protein>
<dbReference type="Proteomes" id="UP000295252">
    <property type="component" value="Unassembled WGS sequence"/>
</dbReference>
<feature type="region of interest" description="Disordered" evidence="1">
    <location>
        <begin position="1"/>
        <end position="39"/>
    </location>
</feature>
<evidence type="ECO:0000313" key="2">
    <source>
        <dbReference type="EMBL" id="CDP12553.1"/>
    </source>
</evidence>
<organism evidence="2 3">
    <name type="scientific">Coffea canephora</name>
    <name type="common">Robusta coffee</name>
    <dbReference type="NCBI Taxonomy" id="49390"/>
    <lineage>
        <taxon>Eukaryota</taxon>
        <taxon>Viridiplantae</taxon>
        <taxon>Streptophyta</taxon>
        <taxon>Embryophyta</taxon>
        <taxon>Tracheophyta</taxon>
        <taxon>Spermatophyta</taxon>
        <taxon>Magnoliopsida</taxon>
        <taxon>eudicotyledons</taxon>
        <taxon>Gunneridae</taxon>
        <taxon>Pentapetalae</taxon>
        <taxon>asterids</taxon>
        <taxon>lamiids</taxon>
        <taxon>Gentianales</taxon>
        <taxon>Rubiaceae</taxon>
        <taxon>Ixoroideae</taxon>
        <taxon>Gardenieae complex</taxon>
        <taxon>Bertiereae - Coffeeae clade</taxon>
        <taxon>Coffeeae</taxon>
        <taxon>Coffea</taxon>
    </lineage>
</organism>
<evidence type="ECO:0000256" key="1">
    <source>
        <dbReference type="SAM" id="MobiDB-lite"/>
    </source>
</evidence>
<proteinExistence type="predicted"/>
<keyword evidence="3" id="KW-1185">Reference proteome</keyword>